<dbReference type="PANTHER" id="PTHR21337:SF0">
    <property type="entry name" value="PHOSPHO-2-DEHYDRO-3-DEOXYHEPTONATE ALDOLASE"/>
    <property type="match status" value="1"/>
</dbReference>
<dbReference type="Gene3D" id="3.20.20.70">
    <property type="entry name" value="Aldolase class I"/>
    <property type="match status" value="1"/>
</dbReference>
<evidence type="ECO:0000256" key="7">
    <source>
        <dbReference type="SAM" id="MobiDB-lite"/>
    </source>
</evidence>
<reference evidence="8" key="1">
    <citation type="submission" date="2021-01" db="EMBL/GenBank/DDBJ databases">
        <authorList>
            <person name="Corre E."/>
            <person name="Pelletier E."/>
            <person name="Niang G."/>
            <person name="Scheremetjew M."/>
            <person name="Finn R."/>
            <person name="Kale V."/>
            <person name="Holt S."/>
            <person name="Cochrane G."/>
            <person name="Meng A."/>
            <person name="Brown T."/>
            <person name="Cohen L."/>
        </authorList>
    </citation>
    <scope>NUCLEOTIDE SEQUENCE</scope>
    <source>
        <strain evidence="8">CCCM811</strain>
    </source>
</reference>
<dbReference type="PANTHER" id="PTHR21337">
    <property type="entry name" value="PHOSPHO-2-DEHYDRO-3-DEOXYHEPTONATE ALDOLASE 1, 2"/>
    <property type="match status" value="1"/>
</dbReference>
<evidence type="ECO:0000313" key="8">
    <source>
        <dbReference type="EMBL" id="CAE0662516.1"/>
    </source>
</evidence>
<dbReference type="UniPathway" id="UPA00053">
    <property type="reaction ID" value="UER00084"/>
</dbReference>
<dbReference type="InterPro" id="IPR013785">
    <property type="entry name" value="Aldolase_TIM"/>
</dbReference>
<keyword evidence="6" id="KW-0057">Aromatic amino acid biosynthesis</keyword>
<dbReference type="Pfam" id="PF01474">
    <property type="entry name" value="DAHP_synth_2"/>
    <property type="match status" value="1"/>
</dbReference>
<name>A0A7S4DPD4_9EUKA</name>
<keyword evidence="6" id="KW-0028">Amino-acid biosynthesis</keyword>
<dbReference type="AlphaFoldDB" id="A0A7S4DPD4"/>
<feature type="binding site" evidence="5">
    <location>
        <position position="435"/>
    </location>
    <ligand>
        <name>phosphoenolpyruvate</name>
        <dbReference type="ChEBI" id="CHEBI:58702"/>
    </ligand>
</feature>
<accession>A0A7S4DPD4</accession>
<dbReference type="InterPro" id="IPR002480">
    <property type="entry name" value="DAHP_synth_2"/>
</dbReference>
<keyword evidence="5" id="KW-0170">Cobalt</keyword>
<feature type="binding site" evidence="5">
    <location>
        <position position="134"/>
    </location>
    <ligand>
        <name>Mn(2+)</name>
        <dbReference type="ChEBI" id="CHEBI:29035"/>
    </ligand>
</feature>
<evidence type="ECO:0000256" key="6">
    <source>
        <dbReference type="RuleBase" id="RU363071"/>
    </source>
</evidence>
<dbReference type="EC" id="2.5.1.54" evidence="6"/>
<feature type="binding site" evidence="5">
    <location>
        <position position="509"/>
    </location>
    <ligand>
        <name>Mn(2+)</name>
        <dbReference type="ChEBI" id="CHEBI:29035"/>
    </ligand>
</feature>
<feature type="binding site" evidence="5">
    <location>
        <position position="539"/>
    </location>
    <ligand>
        <name>Mn(2+)</name>
        <dbReference type="ChEBI" id="CHEBI:29035"/>
    </ligand>
</feature>
<dbReference type="GO" id="GO:0009073">
    <property type="term" value="P:aromatic amino acid family biosynthetic process"/>
    <property type="evidence" value="ECO:0007669"/>
    <property type="project" value="UniProtKB-KW"/>
</dbReference>
<protein>
    <recommendedName>
        <fullName evidence="6">Phospho-2-dehydro-3-deoxyheptonate aldolase</fullName>
        <ecNumber evidence="6">2.5.1.54</ecNumber>
    </recommendedName>
</protein>
<feature type="compositionally biased region" description="Basic and acidic residues" evidence="7">
    <location>
        <begin position="318"/>
        <end position="353"/>
    </location>
</feature>
<evidence type="ECO:0000256" key="4">
    <source>
        <dbReference type="ARBA" id="ARBA00047508"/>
    </source>
</evidence>
<dbReference type="GO" id="GO:0009423">
    <property type="term" value="P:chorismate biosynthetic process"/>
    <property type="evidence" value="ECO:0007669"/>
    <property type="project" value="UniProtKB-UniPathway"/>
</dbReference>
<dbReference type="GO" id="GO:0008652">
    <property type="term" value="P:amino acid biosynthetic process"/>
    <property type="evidence" value="ECO:0007669"/>
    <property type="project" value="UniProtKB-KW"/>
</dbReference>
<comment type="cofactor">
    <cofactor evidence="5">
        <name>Mn(2+)</name>
        <dbReference type="ChEBI" id="CHEBI:29035"/>
    </cofactor>
    <cofactor evidence="5">
        <name>Co(2+)</name>
        <dbReference type="ChEBI" id="CHEBI:48828"/>
    </cofactor>
    <cofactor evidence="5">
        <name>Cd(2+)</name>
        <dbReference type="ChEBI" id="CHEBI:48775"/>
    </cofactor>
    <text evidence="5">Binds 1 divalent cation per subunit. The enzyme is active with manganese, cobalt or cadmium ions.</text>
</comment>
<proteinExistence type="inferred from homology"/>
<evidence type="ECO:0000256" key="3">
    <source>
        <dbReference type="ARBA" id="ARBA00022679"/>
    </source>
</evidence>
<feature type="binding site" evidence="5">
    <location>
        <position position="404"/>
    </location>
    <ligand>
        <name>phosphoenolpyruvate</name>
        <dbReference type="ChEBI" id="CHEBI:58702"/>
    </ligand>
</feature>
<comment type="similarity">
    <text evidence="2 6">Belongs to the class-II DAHP synthase family.</text>
</comment>
<evidence type="ECO:0000256" key="5">
    <source>
        <dbReference type="PIRSR" id="PIRSR602480-1"/>
    </source>
</evidence>
<comment type="catalytic activity">
    <reaction evidence="4 6">
        <text>D-erythrose 4-phosphate + phosphoenolpyruvate + H2O = 7-phospho-2-dehydro-3-deoxy-D-arabino-heptonate + phosphate</text>
        <dbReference type="Rhea" id="RHEA:14717"/>
        <dbReference type="ChEBI" id="CHEBI:15377"/>
        <dbReference type="ChEBI" id="CHEBI:16897"/>
        <dbReference type="ChEBI" id="CHEBI:43474"/>
        <dbReference type="ChEBI" id="CHEBI:58394"/>
        <dbReference type="ChEBI" id="CHEBI:58702"/>
        <dbReference type="EC" id="2.5.1.54"/>
    </reaction>
</comment>
<keyword evidence="5" id="KW-0464">Manganese</keyword>
<dbReference type="EMBL" id="HBIV01019503">
    <property type="protein sequence ID" value="CAE0662516.1"/>
    <property type="molecule type" value="Transcribed_RNA"/>
</dbReference>
<organism evidence="8">
    <name type="scientific">Lotharella globosa</name>
    <dbReference type="NCBI Taxonomy" id="91324"/>
    <lineage>
        <taxon>Eukaryota</taxon>
        <taxon>Sar</taxon>
        <taxon>Rhizaria</taxon>
        <taxon>Cercozoa</taxon>
        <taxon>Chlorarachniophyceae</taxon>
        <taxon>Lotharella</taxon>
    </lineage>
</organism>
<feature type="region of interest" description="Disordered" evidence="7">
    <location>
        <begin position="316"/>
        <end position="361"/>
    </location>
</feature>
<feature type="binding site" evidence="5">
    <location>
        <position position="467"/>
    </location>
    <ligand>
        <name>Mn(2+)</name>
        <dbReference type="ChEBI" id="CHEBI:29035"/>
    </ligand>
</feature>
<evidence type="ECO:0000256" key="1">
    <source>
        <dbReference type="ARBA" id="ARBA00004688"/>
    </source>
</evidence>
<feature type="binding site" evidence="5">
    <location>
        <position position="173"/>
    </location>
    <ligand>
        <name>phosphoenolpyruvate</name>
        <dbReference type="ChEBI" id="CHEBI:58702"/>
    </ligand>
</feature>
<dbReference type="GO" id="GO:0003849">
    <property type="term" value="F:3-deoxy-7-phosphoheptulonate synthase activity"/>
    <property type="evidence" value="ECO:0007669"/>
    <property type="project" value="UniProtKB-EC"/>
</dbReference>
<dbReference type="SUPFAM" id="SSF51569">
    <property type="entry name" value="Aldolase"/>
    <property type="match status" value="2"/>
</dbReference>
<keyword evidence="5" id="KW-0104">Cadmium</keyword>
<gene>
    <name evidence="8" type="ORF">LGLO00237_LOCUS14117</name>
</gene>
<sequence>MLMDVHMQCHAMPCKRKQCMQWNDSLHLLPHHACVKTLGNFVYVCMFKMYARYINMSEHANSVRCVCESRKPDSWRSKEAKQQPKYPCLKSLGTSCSTIRSMPPLVDALEVRRLRELLKKVNEGQMLILQGGDCAERFSDCTEAIIQVKLKILLQMSLVLIWGSRKPVVRIGRIAGQYGKPRSKPTEQVDGVEMSSFKGDNVNCLDADVKKRTPDPDRLLQGYFRSAVTLNYIRALTRGGFADLHNASHWDLGFIKDEQLRKKYEDIAERLLSSLEFLRVCGGADASSTNGIEFFTSHEGLVLDYEEALTRIDSAVSEQREKKKQDQEKQGEFKAKKEGDKAKNDNLKEDKTTSNKTETVGEEDDAQAYYNSGAHFLWIGNRTRQLDGAHVEYFRGIINPIGIKVGPSMPPVELVELIKKLDPLNEAGKVTLITRLGYKNVEAKLPPLIRAVQKAGLKVNWICDPCHGQTRATKEGLKTRDFSEILLELQHTAKTHMKCNNRLHGVHFEMTGEDVTECVGGPQQLLDEHLKARYTSACDPRLNYAQSMEMSFRLAKLLE</sequence>
<comment type="pathway">
    <text evidence="1 6">Metabolic intermediate biosynthesis; chorismate biosynthesis; chorismate from D-erythrose 4-phosphate and phosphoenolpyruvate: step 1/7.</text>
</comment>
<keyword evidence="3 6" id="KW-0808">Transferase</keyword>
<evidence type="ECO:0000256" key="2">
    <source>
        <dbReference type="ARBA" id="ARBA00008911"/>
    </source>
</evidence>